<evidence type="ECO:0000313" key="2">
    <source>
        <dbReference type="Proteomes" id="UP000186817"/>
    </source>
</evidence>
<proteinExistence type="predicted"/>
<evidence type="ECO:0000313" key="1">
    <source>
        <dbReference type="EMBL" id="OLQ03159.1"/>
    </source>
</evidence>
<keyword evidence="2" id="KW-1185">Reference proteome</keyword>
<gene>
    <name evidence="1" type="ORF">AK812_SmicGene13935</name>
</gene>
<dbReference type="EMBL" id="LSRX01000244">
    <property type="protein sequence ID" value="OLQ03159.1"/>
    <property type="molecule type" value="Genomic_DNA"/>
</dbReference>
<dbReference type="Proteomes" id="UP000186817">
    <property type="component" value="Unassembled WGS sequence"/>
</dbReference>
<comment type="caution">
    <text evidence="1">The sequence shown here is derived from an EMBL/GenBank/DDBJ whole genome shotgun (WGS) entry which is preliminary data.</text>
</comment>
<accession>A0A1Q9E6W2</accession>
<dbReference type="AlphaFoldDB" id="A0A1Q9E6W2"/>
<sequence length="68" mass="7924">MFTLQKSWKQEEARYELFQVHYVLKVLGASKLRHRTLVVLLIVNCLQTHKAQCNDAPKFTHQLQLSGS</sequence>
<reference evidence="1 2" key="1">
    <citation type="submission" date="2016-02" db="EMBL/GenBank/DDBJ databases">
        <title>Genome analysis of coral dinoflagellate symbionts highlights evolutionary adaptations to a symbiotic lifestyle.</title>
        <authorList>
            <person name="Aranda M."/>
            <person name="Li Y."/>
            <person name="Liew Y.J."/>
            <person name="Baumgarten S."/>
            <person name="Simakov O."/>
            <person name="Wilson M."/>
            <person name="Piel J."/>
            <person name="Ashoor H."/>
            <person name="Bougouffa S."/>
            <person name="Bajic V.B."/>
            <person name="Ryu T."/>
            <person name="Ravasi T."/>
            <person name="Bayer T."/>
            <person name="Micklem G."/>
            <person name="Kim H."/>
            <person name="Bhak J."/>
            <person name="Lajeunesse T.C."/>
            <person name="Voolstra C.R."/>
        </authorList>
    </citation>
    <scope>NUCLEOTIDE SEQUENCE [LARGE SCALE GENOMIC DNA]</scope>
    <source>
        <strain evidence="1 2">CCMP2467</strain>
    </source>
</reference>
<protein>
    <submittedName>
        <fullName evidence="1">Uncharacterized protein</fullName>
    </submittedName>
</protein>
<organism evidence="1 2">
    <name type="scientific">Symbiodinium microadriaticum</name>
    <name type="common">Dinoflagellate</name>
    <name type="synonym">Zooxanthella microadriatica</name>
    <dbReference type="NCBI Taxonomy" id="2951"/>
    <lineage>
        <taxon>Eukaryota</taxon>
        <taxon>Sar</taxon>
        <taxon>Alveolata</taxon>
        <taxon>Dinophyceae</taxon>
        <taxon>Suessiales</taxon>
        <taxon>Symbiodiniaceae</taxon>
        <taxon>Symbiodinium</taxon>
    </lineage>
</organism>
<name>A0A1Q9E6W2_SYMMI</name>